<evidence type="ECO:0000313" key="1">
    <source>
        <dbReference type="EMBL" id="KAI5678758.1"/>
    </source>
</evidence>
<accession>A0ACC0C1B4</accession>
<organism evidence="1 2">
    <name type="scientific">Catharanthus roseus</name>
    <name type="common">Madagascar periwinkle</name>
    <name type="synonym">Vinca rosea</name>
    <dbReference type="NCBI Taxonomy" id="4058"/>
    <lineage>
        <taxon>Eukaryota</taxon>
        <taxon>Viridiplantae</taxon>
        <taxon>Streptophyta</taxon>
        <taxon>Embryophyta</taxon>
        <taxon>Tracheophyta</taxon>
        <taxon>Spermatophyta</taxon>
        <taxon>Magnoliopsida</taxon>
        <taxon>eudicotyledons</taxon>
        <taxon>Gunneridae</taxon>
        <taxon>Pentapetalae</taxon>
        <taxon>asterids</taxon>
        <taxon>lamiids</taxon>
        <taxon>Gentianales</taxon>
        <taxon>Apocynaceae</taxon>
        <taxon>Rauvolfioideae</taxon>
        <taxon>Vinceae</taxon>
        <taxon>Catharanthinae</taxon>
        <taxon>Catharanthus</taxon>
    </lineage>
</organism>
<dbReference type="Proteomes" id="UP001060085">
    <property type="component" value="Linkage Group LG02"/>
</dbReference>
<name>A0ACC0C1B4_CATRO</name>
<dbReference type="EMBL" id="CM044702">
    <property type="protein sequence ID" value="KAI5678758.1"/>
    <property type="molecule type" value="Genomic_DNA"/>
</dbReference>
<protein>
    <submittedName>
        <fullName evidence="1">Uncharacterized protein</fullName>
    </submittedName>
</protein>
<comment type="caution">
    <text evidence="1">The sequence shown here is derived from an EMBL/GenBank/DDBJ whole genome shotgun (WGS) entry which is preliminary data.</text>
</comment>
<keyword evidence="2" id="KW-1185">Reference proteome</keyword>
<reference evidence="2" key="1">
    <citation type="journal article" date="2023" name="Nat. Plants">
        <title>Single-cell RNA sequencing provides a high-resolution roadmap for understanding the multicellular compartmentation of specialized metabolism.</title>
        <authorList>
            <person name="Sun S."/>
            <person name="Shen X."/>
            <person name="Li Y."/>
            <person name="Li Y."/>
            <person name="Wang S."/>
            <person name="Li R."/>
            <person name="Zhang H."/>
            <person name="Shen G."/>
            <person name="Guo B."/>
            <person name="Wei J."/>
            <person name="Xu J."/>
            <person name="St-Pierre B."/>
            <person name="Chen S."/>
            <person name="Sun C."/>
        </authorList>
    </citation>
    <scope>NUCLEOTIDE SEQUENCE [LARGE SCALE GENOMIC DNA]</scope>
</reference>
<evidence type="ECO:0000313" key="2">
    <source>
        <dbReference type="Proteomes" id="UP001060085"/>
    </source>
</evidence>
<gene>
    <name evidence="1" type="ORF">M9H77_09708</name>
</gene>
<sequence length="168" mass="18160">MYNSLLFGQANDASVTVLQEVIGDYEKALVQKVSSEKSSVFFSKHYISSDIMSIIRRFWWGRGMGMDYDLIDVQVGIWKEEIASTTTDASSSSSSFSSFFSSSSSPVLPPPSSATMSQEEEKQEEEEEEEEGGGQRLSAVGDGGSGGGCPAGLVVVVCVICGGDWRRR</sequence>
<proteinExistence type="predicted"/>